<dbReference type="GO" id="GO:0015217">
    <property type="term" value="F:ADP transmembrane transporter activity"/>
    <property type="evidence" value="ECO:0007669"/>
    <property type="project" value="TreeGrafter"/>
</dbReference>
<comment type="subcellular location">
    <subcellularLocation>
        <location evidence="1">Peroxisome membrane</location>
        <topology evidence="1">Multi-pass membrane protein</topology>
    </subcellularLocation>
</comment>
<dbReference type="PANTHER" id="PTHR45939:SF5">
    <property type="entry name" value="PEROXISOMAL MEMBRANE PROTEIN PMP34"/>
    <property type="match status" value="1"/>
</dbReference>
<dbReference type="GO" id="GO:0080122">
    <property type="term" value="F:AMP transmembrane transporter activity"/>
    <property type="evidence" value="ECO:0007669"/>
    <property type="project" value="TreeGrafter"/>
</dbReference>
<dbReference type="GO" id="GO:0044610">
    <property type="term" value="F:FMN transmembrane transporter activity"/>
    <property type="evidence" value="ECO:0007669"/>
    <property type="project" value="TreeGrafter"/>
</dbReference>
<evidence type="ECO:0000256" key="2">
    <source>
        <dbReference type="ARBA" id="ARBA00006375"/>
    </source>
</evidence>
<protein>
    <submittedName>
        <fullName evidence="12">Uncharacterized protein</fullName>
    </submittedName>
</protein>
<dbReference type="RefSeq" id="XP_001730481.1">
    <property type="nucleotide sequence ID" value="XM_001730429.1"/>
</dbReference>
<dbReference type="VEuPathDB" id="FungiDB:MGL_2277"/>
<evidence type="ECO:0000256" key="11">
    <source>
        <dbReference type="SAM" id="Phobius"/>
    </source>
</evidence>
<dbReference type="GeneID" id="5854788"/>
<feature type="repeat" description="Solcar" evidence="9">
    <location>
        <begin position="3"/>
        <end position="89"/>
    </location>
</feature>
<dbReference type="AlphaFoldDB" id="A8Q2Z6"/>
<dbReference type="Proteomes" id="UP000008837">
    <property type="component" value="Unassembled WGS sequence"/>
</dbReference>
<dbReference type="GO" id="GO:0005347">
    <property type="term" value="F:ATP transmembrane transporter activity"/>
    <property type="evidence" value="ECO:0007669"/>
    <property type="project" value="TreeGrafter"/>
</dbReference>
<evidence type="ECO:0000313" key="12">
    <source>
        <dbReference type="EMBL" id="EDP43267.1"/>
    </source>
</evidence>
<comment type="caution">
    <text evidence="12">The sequence shown here is derived from an EMBL/GenBank/DDBJ whole genome shotgun (WGS) entry which is preliminary data.</text>
</comment>
<keyword evidence="8" id="KW-0576">Peroxisome</keyword>
<organism evidence="12 13">
    <name type="scientific">Malassezia globosa (strain ATCC MYA-4612 / CBS 7966)</name>
    <name type="common">Dandruff-associated fungus</name>
    <dbReference type="NCBI Taxonomy" id="425265"/>
    <lineage>
        <taxon>Eukaryota</taxon>
        <taxon>Fungi</taxon>
        <taxon>Dikarya</taxon>
        <taxon>Basidiomycota</taxon>
        <taxon>Ustilaginomycotina</taxon>
        <taxon>Malasseziomycetes</taxon>
        <taxon>Malasseziales</taxon>
        <taxon>Malasseziaceae</taxon>
        <taxon>Malassezia</taxon>
    </lineage>
</organism>
<dbReference type="InterPro" id="IPR052217">
    <property type="entry name" value="Mito/Peroxisomal_Carrier"/>
</dbReference>
<dbReference type="PROSITE" id="PS50920">
    <property type="entry name" value="SOLCAR"/>
    <property type="match status" value="1"/>
</dbReference>
<feature type="transmembrane region" description="Helical" evidence="11">
    <location>
        <begin position="65"/>
        <end position="83"/>
    </location>
</feature>
<comment type="similarity">
    <text evidence="2 10">Belongs to the mitochondrial carrier (TC 2.A.29) family.</text>
</comment>
<keyword evidence="4 9" id="KW-0812">Transmembrane</keyword>
<proteinExistence type="inferred from homology"/>
<dbReference type="Gene3D" id="1.50.40.10">
    <property type="entry name" value="Mitochondrial carrier domain"/>
    <property type="match status" value="1"/>
</dbReference>
<dbReference type="InterPro" id="IPR023395">
    <property type="entry name" value="MCP_dom_sf"/>
</dbReference>
<dbReference type="GO" id="GO:0005778">
    <property type="term" value="C:peroxisomal membrane"/>
    <property type="evidence" value="ECO:0007669"/>
    <property type="project" value="UniProtKB-SubCell"/>
</dbReference>
<evidence type="ECO:0000256" key="3">
    <source>
        <dbReference type="ARBA" id="ARBA00022448"/>
    </source>
</evidence>
<dbReference type="GO" id="GO:0015228">
    <property type="term" value="F:coenzyme A transmembrane transporter activity"/>
    <property type="evidence" value="ECO:0007669"/>
    <property type="project" value="TreeGrafter"/>
</dbReference>
<dbReference type="KEGG" id="mgl:MGL_2277"/>
<dbReference type="STRING" id="425265.A8Q2Z6"/>
<dbReference type="InterPro" id="IPR018108">
    <property type="entry name" value="MCP_transmembrane"/>
</dbReference>
<dbReference type="PANTHER" id="PTHR45939">
    <property type="entry name" value="PEROXISOMAL MEMBRANE PROTEIN PMP34-RELATED"/>
    <property type="match status" value="1"/>
</dbReference>
<keyword evidence="6 11" id="KW-1133">Transmembrane helix</keyword>
<keyword evidence="13" id="KW-1185">Reference proteome</keyword>
<evidence type="ECO:0000256" key="6">
    <source>
        <dbReference type="ARBA" id="ARBA00022989"/>
    </source>
</evidence>
<name>A8Q2Z6_MALGO</name>
<evidence type="ECO:0000313" key="13">
    <source>
        <dbReference type="Proteomes" id="UP000008837"/>
    </source>
</evidence>
<dbReference type="GO" id="GO:0051724">
    <property type="term" value="F:NAD transmembrane transporter activity"/>
    <property type="evidence" value="ECO:0007669"/>
    <property type="project" value="TreeGrafter"/>
</dbReference>
<keyword evidence="3 10" id="KW-0813">Transport</keyword>
<dbReference type="InParanoid" id="A8Q2Z6"/>
<dbReference type="EMBL" id="AAYY01000008">
    <property type="protein sequence ID" value="EDP43267.1"/>
    <property type="molecule type" value="Genomic_DNA"/>
</dbReference>
<evidence type="ECO:0000256" key="9">
    <source>
        <dbReference type="PROSITE-ProRule" id="PRU00282"/>
    </source>
</evidence>
<reference evidence="12 13" key="1">
    <citation type="journal article" date="2007" name="Proc. Natl. Acad. Sci. U.S.A.">
        <title>Dandruff-associated Malassezia genomes reveal convergent and divergent virulence traits shared with plant and human fungal pathogens.</title>
        <authorList>
            <person name="Xu J."/>
            <person name="Saunders C.W."/>
            <person name="Hu P."/>
            <person name="Grant R.A."/>
            <person name="Boekhout T."/>
            <person name="Kuramae E.E."/>
            <person name="Kronstad J.W."/>
            <person name="Deangelis Y.M."/>
            <person name="Reeder N.L."/>
            <person name="Johnstone K.R."/>
            <person name="Leland M."/>
            <person name="Fieno A.M."/>
            <person name="Begley W.M."/>
            <person name="Sun Y."/>
            <person name="Lacey M.P."/>
            <person name="Chaudhary T."/>
            <person name="Keough T."/>
            <person name="Chu L."/>
            <person name="Sears R."/>
            <person name="Yuan B."/>
            <person name="Dawson T.L.Jr."/>
        </authorList>
    </citation>
    <scope>NUCLEOTIDE SEQUENCE [LARGE SCALE GENOMIC DNA]</scope>
    <source>
        <strain evidence="13">ATCC MYA-4612 / CBS 7966</strain>
    </source>
</reference>
<gene>
    <name evidence="12" type="ORF">MGL_2277</name>
</gene>
<evidence type="ECO:0000256" key="1">
    <source>
        <dbReference type="ARBA" id="ARBA00004585"/>
    </source>
</evidence>
<evidence type="ECO:0000256" key="10">
    <source>
        <dbReference type="RuleBase" id="RU000488"/>
    </source>
</evidence>
<dbReference type="GO" id="GO:0015230">
    <property type="term" value="F:FAD transmembrane transporter activity"/>
    <property type="evidence" value="ECO:0007669"/>
    <property type="project" value="TreeGrafter"/>
</dbReference>
<feature type="transmembrane region" description="Helical" evidence="11">
    <location>
        <begin position="104"/>
        <end position="126"/>
    </location>
</feature>
<evidence type="ECO:0000256" key="4">
    <source>
        <dbReference type="ARBA" id="ARBA00022692"/>
    </source>
</evidence>
<accession>A8Q2Z6</accession>
<evidence type="ECO:0000256" key="7">
    <source>
        <dbReference type="ARBA" id="ARBA00023136"/>
    </source>
</evidence>
<keyword evidence="7 9" id="KW-0472">Membrane</keyword>
<evidence type="ECO:0000256" key="5">
    <source>
        <dbReference type="ARBA" id="ARBA00022737"/>
    </source>
</evidence>
<evidence type="ECO:0000256" key="8">
    <source>
        <dbReference type="ARBA" id="ARBA00023140"/>
    </source>
</evidence>
<keyword evidence="5" id="KW-0677">Repeat</keyword>
<sequence length="197" mass="21176">MVSESFVHACAGGAGGLVAMTATYPLMGISTRAAVDRSKHPGESLFKAITTVIAKEGVRGLYDGLGSSLIGIGVTNFVYYFFFEAARDFILTSKRFTRSAKAKLGALTTVQSILAGLVAGVATALISNPIWVINTRQTVRVTQSDNETDRTKKAVKRKTFIPYSQTHCREGWRPCSLEGHRSSSRPCDKSCAAVHGV</sequence>
<dbReference type="OrthoDB" id="2019556at2759"/>
<dbReference type="Pfam" id="PF00153">
    <property type="entry name" value="Mito_carr"/>
    <property type="match status" value="2"/>
</dbReference>
<dbReference type="SUPFAM" id="SSF103506">
    <property type="entry name" value="Mitochondrial carrier"/>
    <property type="match status" value="1"/>
</dbReference>